<evidence type="ECO:0000313" key="3">
    <source>
        <dbReference type="Proteomes" id="UP001189429"/>
    </source>
</evidence>
<gene>
    <name evidence="2" type="ORF">PCOR1329_LOCUS25890</name>
</gene>
<evidence type="ECO:0000313" key="2">
    <source>
        <dbReference type="EMBL" id="CAK0825878.1"/>
    </source>
</evidence>
<evidence type="ECO:0000256" key="1">
    <source>
        <dbReference type="SAM" id="MobiDB-lite"/>
    </source>
</evidence>
<feature type="compositionally biased region" description="Basic and acidic residues" evidence="1">
    <location>
        <begin position="52"/>
        <end position="65"/>
    </location>
</feature>
<protein>
    <submittedName>
        <fullName evidence="2">Uncharacterized protein</fullName>
    </submittedName>
</protein>
<feature type="region of interest" description="Disordered" evidence="1">
    <location>
        <begin position="42"/>
        <end position="65"/>
    </location>
</feature>
<dbReference type="EMBL" id="CAUYUJ010009113">
    <property type="protein sequence ID" value="CAK0825878.1"/>
    <property type="molecule type" value="Genomic_DNA"/>
</dbReference>
<comment type="caution">
    <text evidence="2">The sequence shown here is derived from an EMBL/GenBank/DDBJ whole genome shotgun (WGS) entry which is preliminary data.</text>
</comment>
<proteinExistence type="predicted"/>
<dbReference type="Proteomes" id="UP001189429">
    <property type="component" value="Unassembled WGS sequence"/>
</dbReference>
<reference evidence="2" key="1">
    <citation type="submission" date="2023-10" db="EMBL/GenBank/DDBJ databases">
        <authorList>
            <person name="Chen Y."/>
            <person name="Shah S."/>
            <person name="Dougan E. K."/>
            <person name="Thang M."/>
            <person name="Chan C."/>
        </authorList>
    </citation>
    <scope>NUCLEOTIDE SEQUENCE [LARGE SCALE GENOMIC DNA]</scope>
</reference>
<sequence length="113" mass="12886">MFVDRYPHDFALCHSPVRQSTEFDGGQVTNLTRRFPERIRMSQVRKERRRRRADEAARAAEEAERDVDLQIEEHIRQLELVAMAAADARPLAADCGNTEDMMQALLAETATSA</sequence>
<keyword evidence="3" id="KW-1185">Reference proteome</keyword>
<organism evidence="2 3">
    <name type="scientific">Prorocentrum cordatum</name>
    <dbReference type="NCBI Taxonomy" id="2364126"/>
    <lineage>
        <taxon>Eukaryota</taxon>
        <taxon>Sar</taxon>
        <taxon>Alveolata</taxon>
        <taxon>Dinophyceae</taxon>
        <taxon>Prorocentrales</taxon>
        <taxon>Prorocentraceae</taxon>
        <taxon>Prorocentrum</taxon>
    </lineage>
</organism>
<name>A0ABN9S2B5_9DINO</name>
<accession>A0ABN9S2B5</accession>